<dbReference type="InterPro" id="IPR010823">
    <property type="entry name" value="Portal_Gp20"/>
</dbReference>
<evidence type="ECO:0000313" key="1">
    <source>
        <dbReference type="EMBL" id="DAF95425.1"/>
    </source>
</evidence>
<accession>A0A8S5ULN9</accession>
<sequence length="147" mass="16895">MDETNFSDNIKEKIIEEFETVLDLYDFNRSGAKLFRKWYVDSRLYFHKILSKNESDGIAELRLLNPKKMQFFRDILKESTGAGVDAIVGLVEYFVYDDQLDSKCSNCTLGSLQQKLKIPAKSVVYAHSGLTDNCDQVIGYLHRAIKL</sequence>
<reference evidence="1" key="1">
    <citation type="journal article" date="2021" name="Proc. Natl. Acad. Sci. U.S.A.">
        <title>A Catalog of Tens of Thousands of Viruses from Human Metagenomes Reveals Hidden Associations with Chronic Diseases.</title>
        <authorList>
            <person name="Tisza M.J."/>
            <person name="Buck C.B."/>
        </authorList>
    </citation>
    <scope>NUCLEOTIDE SEQUENCE</scope>
    <source>
        <strain evidence="1">CtCo31</strain>
    </source>
</reference>
<name>A0A8S5ULN9_9CAUD</name>
<proteinExistence type="predicted"/>
<dbReference type="EMBL" id="BK016109">
    <property type="protein sequence ID" value="DAF95425.1"/>
    <property type="molecule type" value="Genomic_DNA"/>
</dbReference>
<dbReference type="Pfam" id="PF07230">
    <property type="entry name" value="Portal_T4"/>
    <property type="match status" value="1"/>
</dbReference>
<organism evidence="1">
    <name type="scientific">Myoviridae sp. ctCo31</name>
    <dbReference type="NCBI Taxonomy" id="2825053"/>
    <lineage>
        <taxon>Viruses</taxon>
        <taxon>Duplodnaviria</taxon>
        <taxon>Heunggongvirae</taxon>
        <taxon>Uroviricota</taxon>
        <taxon>Caudoviricetes</taxon>
    </lineage>
</organism>
<protein>
    <submittedName>
        <fullName evidence="1">Capsid assembly protein</fullName>
    </submittedName>
</protein>